<proteinExistence type="predicted"/>
<feature type="region of interest" description="Disordered" evidence="1">
    <location>
        <begin position="18"/>
        <end position="51"/>
    </location>
</feature>
<dbReference type="Proteomes" id="UP000527355">
    <property type="component" value="Unassembled WGS sequence"/>
</dbReference>
<comment type="caution">
    <text evidence="2">The sequence shown here is derived from an EMBL/GenBank/DDBJ whole genome shotgun (WGS) entry which is preliminary data.</text>
</comment>
<name>A0A7J7TTP2_MYOMY</name>
<accession>A0A7J7TTP2</accession>
<keyword evidence="3" id="KW-1185">Reference proteome</keyword>
<evidence type="ECO:0000313" key="3">
    <source>
        <dbReference type="Proteomes" id="UP000527355"/>
    </source>
</evidence>
<evidence type="ECO:0000256" key="1">
    <source>
        <dbReference type="SAM" id="MobiDB-lite"/>
    </source>
</evidence>
<protein>
    <submittedName>
        <fullName evidence="2">Uncharacterized protein</fullName>
    </submittedName>
</protein>
<gene>
    <name evidence="2" type="ORF">mMyoMyo1_008948</name>
</gene>
<organism evidence="2 3">
    <name type="scientific">Myotis myotis</name>
    <name type="common">Greater mouse-eared bat</name>
    <name type="synonym">Vespertilio myotis</name>
    <dbReference type="NCBI Taxonomy" id="51298"/>
    <lineage>
        <taxon>Eukaryota</taxon>
        <taxon>Metazoa</taxon>
        <taxon>Chordata</taxon>
        <taxon>Craniata</taxon>
        <taxon>Vertebrata</taxon>
        <taxon>Euteleostomi</taxon>
        <taxon>Mammalia</taxon>
        <taxon>Eutheria</taxon>
        <taxon>Laurasiatheria</taxon>
        <taxon>Chiroptera</taxon>
        <taxon>Yangochiroptera</taxon>
        <taxon>Vespertilionidae</taxon>
        <taxon>Myotis</taxon>
    </lineage>
</organism>
<dbReference type="AlphaFoldDB" id="A0A7J7TTP2"/>
<evidence type="ECO:0000313" key="2">
    <source>
        <dbReference type="EMBL" id="KAF6303965.1"/>
    </source>
</evidence>
<dbReference type="EMBL" id="JABWUV010000015">
    <property type="protein sequence ID" value="KAF6303965.1"/>
    <property type="molecule type" value="Genomic_DNA"/>
</dbReference>
<reference evidence="2 3" key="1">
    <citation type="journal article" date="2020" name="Nature">
        <title>Six reference-quality genomes reveal evolution of bat adaptations.</title>
        <authorList>
            <person name="Jebb D."/>
            <person name="Huang Z."/>
            <person name="Pippel M."/>
            <person name="Hughes G.M."/>
            <person name="Lavrichenko K."/>
            <person name="Devanna P."/>
            <person name="Winkler S."/>
            <person name="Jermiin L.S."/>
            <person name="Skirmuntt E.C."/>
            <person name="Katzourakis A."/>
            <person name="Burkitt-Gray L."/>
            <person name="Ray D.A."/>
            <person name="Sullivan K.A.M."/>
            <person name="Roscito J.G."/>
            <person name="Kirilenko B.M."/>
            <person name="Davalos L.M."/>
            <person name="Corthals A.P."/>
            <person name="Power M.L."/>
            <person name="Jones G."/>
            <person name="Ransome R.D."/>
            <person name="Dechmann D.K.N."/>
            <person name="Locatelli A.G."/>
            <person name="Puechmaille S.J."/>
            <person name="Fedrigo O."/>
            <person name="Jarvis E.D."/>
            <person name="Hiller M."/>
            <person name="Vernes S.C."/>
            <person name="Myers E.W."/>
            <person name="Teeling E.C."/>
        </authorList>
    </citation>
    <scope>NUCLEOTIDE SEQUENCE [LARGE SCALE GENOMIC DNA]</scope>
    <source>
        <strain evidence="2">MMyoMyo1</strain>
        <tissue evidence="2">Flight muscle</tissue>
    </source>
</reference>
<sequence length="121" mass="13494">MVALCIMPGLRLLGMREAGGPEESWKRRERRETGAAMRPHDGPIGRESSEDEKFLVEEVPIPATKVTSTIFPLAEAPAPDKQQNQPWLTSGPAALDNDPLPWCHQSINGDHNPEWTHLESY</sequence>
<feature type="compositionally biased region" description="Basic and acidic residues" evidence="1">
    <location>
        <begin position="23"/>
        <end position="51"/>
    </location>
</feature>